<feature type="transmembrane region" description="Helical" evidence="5">
    <location>
        <begin position="193"/>
        <end position="216"/>
    </location>
</feature>
<keyword evidence="3 5" id="KW-1133">Transmembrane helix</keyword>
<evidence type="ECO:0000256" key="5">
    <source>
        <dbReference type="SAM" id="Phobius"/>
    </source>
</evidence>
<evidence type="ECO:0000256" key="1">
    <source>
        <dbReference type="ARBA" id="ARBA00004141"/>
    </source>
</evidence>
<proteinExistence type="predicted"/>
<evidence type="ECO:0008006" key="8">
    <source>
        <dbReference type="Google" id="ProtNLM"/>
    </source>
</evidence>
<feature type="transmembrane region" description="Helical" evidence="5">
    <location>
        <begin position="20"/>
        <end position="43"/>
    </location>
</feature>
<feature type="transmembrane region" description="Helical" evidence="5">
    <location>
        <begin position="127"/>
        <end position="146"/>
    </location>
</feature>
<dbReference type="EMBL" id="JAZGQO010000018">
    <property type="protein sequence ID" value="KAK6167621.1"/>
    <property type="molecule type" value="Genomic_DNA"/>
</dbReference>
<comment type="caution">
    <text evidence="6">The sequence shown here is derived from an EMBL/GenBank/DDBJ whole genome shotgun (WGS) entry which is preliminary data.</text>
</comment>
<comment type="subcellular location">
    <subcellularLocation>
        <location evidence="1">Membrane</location>
        <topology evidence="1">Multi-pass membrane protein</topology>
    </subcellularLocation>
</comment>
<keyword evidence="4 5" id="KW-0472">Membrane</keyword>
<feature type="transmembrane region" description="Helical" evidence="5">
    <location>
        <begin position="96"/>
        <end position="115"/>
    </location>
</feature>
<evidence type="ECO:0000256" key="2">
    <source>
        <dbReference type="ARBA" id="ARBA00022692"/>
    </source>
</evidence>
<evidence type="ECO:0000313" key="7">
    <source>
        <dbReference type="Proteomes" id="UP001347796"/>
    </source>
</evidence>
<dbReference type="PANTHER" id="PTHR11132">
    <property type="entry name" value="SOLUTE CARRIER FAMILY 35"/>
    <property type="match status" value="1"/>
</dbReference>
<keyword evidence="7" id="KW-1185">Reference proteome</keyword>
<evidence type="ECO:0000256" key="4">
    <source>
        <dbReference type="ARBA" id="ARBA00023136"/>
    </source>
</evidence>
<dbReference type="AlphaFoldDB" id="A0AAN8GCS8"/>
<dbReference type="GO" id="GO:0016020">
    <property type="term" value="C:membrane"/>
    <property type="evidence" value="ECO:0007669"/>
    <property type="project" value="UniProtKB-SubCell"/>
</dbReference>
<reference evidence="6 7" key="1">
    <citation type="submission" date="2024-01" db="EMBL/GenBank/DDBJ databases">
        <title>The genome of the rayed Mediterranean limpet Patella caerulea (Linnaeus, 1758).</title>
        <authorList>
            <person name="Anh-Thu Weber A."/>
            <person name="Halstead-Nussloch G."/>
        </authorList>
    </citation>
    <scope>NUCLEOTIDE SEQUENCE [LARGE SCALE GENOMIC DNA]</scope>
    <source>
        <strain evidence="6">AATW-2023a</strain>
        <tissue evidence="6">Whole specimen</tissue>
    </source>
</reference>
<evidence type="ECO:0000256" key="3">
    <source>
        <dbReference type="ARBA" id="ARBA00022989"/>
    </source>
</evidence>
<gene>
    <name evidence="6" type="ORF">SNE40_021601</name>
</gene>
<sequence length="276" mass="30845">MEPITPNLNRSDVALWLPGMMLYVISIYSGSKALASLTIPIYFTQQNLVLVFRQIATMSINKQMTSLFNYVMLMLVVVSCVAVIKTDPMFNAEGYFWVSIHVICSGLIEIYTQLINGRLKLNVHDRLYSCYIYSVIILAPSSYLLGDALEAQKFPYLYFTKFYIGCIMSGVFGICLNLCAIKLQDAQLRVVELSSVVAISKIIGSLLSITVFRGLITGTHGLWLTVNQLCGLAICDPNFDLTTPTIISLSDTPKLKTVGLKRDALQQDMLRIEIRK</sequence>
<dbReference type="InterPro" id="IPR050186">
    <property type="entry name" value="TPT_transporter"/>
</dbReference>
<keyword evidence="2 5" id="KW-0812">Transmembrane</keyword>
<feature type="transmembrane region" description="Helical" evidence="5">
    <location>
        <begin position="158"/>
        <end position="181"/>
    </location>
</feature>
<dbReference type="Proteomes" id="UP001347796">
    <property type="component" value="Unassembled WGS sequence"/>
</dbReference>
<name>A0AAN8GCS8_PATCE</name>
<feature type="transmembrane region" description="Helical" evidence="5">
    <location>
        <begin position="64"/>
        <end position="84"/>
    </location>
</feature>
<evidence type="ECO:0000313" key="6">
    <source>
        <dbReference type="EMBL" id="KAK6167621.1"/>
    </source>
</evidence>
<organism evidence="6 7">
    <name type="scientific">Patella caerulea</name>
    <name type="common">Rayed Mediterranean limpet</name>
    <dbReference type="NCBI Taxonomy" id="87958"/>
    <lineage>
        <taxon>Eukaryota</taxon>
        <taxon>Metazoa</taxon>
        <taxon>Spiralia</taxon>
        <taxon>Lophotrochozoa</taxon>
        <taxon>Mollusca</taxon>
        <taxon>Gastropoda</taxon>
        <taxon>Patellogastropoda</taxon>
        <taxon>Patelloidea</taxon>
        <taxon>Patellidae</taxon>
        <taxon>Patella</taxon>
    </lineage>
</organism>
<accession>A0AAN8GCS8</accession>
<protein>
    <recommendedName>
        <fullName evidence="8">Sugar phosphate transporter domain-containing protein</fullName>
    </recommendedName>
</protein>